<proteinExistence type="predicted"/>
<dbReference type="Proteomes" id="UP000537126">
    <property type="component" value="Unassembled WGS sequence"/>
</dbReference>
<evidence type="ECO:0000313" key="1">
    <source>
        <dbReference type="EMBL" id="NIK73260.1"/>
    </source>
</evidence>
<organism evidence="1 2">
    <name type="scientific">Thermonema lapsum</name>
    <dbReference type="NCBI Taxonomy" id="28195"/>
    <lineage>
        <taxon>Bacteria</taxon>
        <taxon>Pseudomonadati</taxon>
        <taxon>Bacteroidota</taxon>
        <taxon>Cytophagia</taxon>
        <taxon>Cytophagales</taxon>
        <taxon>Thermonemataceae</taxon>
        <taxon>Thermonema</taxon>
    </lineage>
</organism>
<sequence length="142" mass="16070">MHYKSFLPVLLIVLLGGCQVKNQQQASDEANSRKPMPAIARGTEPFWLLHVVDTTTAVWERPDTGKDTLTIESYTHRGETWILRAQHATYRLQATFSPQTCSDGMSDLEYPLSVKVTIFDSRKNQVSQQYNGCGEYAQTTEK</sequence>
<evidence type="ECO:0000313" key="2">
    <source>
        <dbReference type="Proteomes" id="UP000537126"/>
    </source>
</evidence>
<gene>
    <name evidence="1" type="ORF">FHS56_000746</name>
</gene>
<dbReference type="RefSeq" id="WP_166918518.1">
    <property type="nucleotide sequence ID" value="NZ_JAASRN010000001.1"/>
</dbReference>
<dbReference type="PROSITE" id="PS51257">
    <property type="entry name" value="PROKAR_LIPOPROTEIN"/>
    <property type="match status" value="1"/>
</dbReference>
<reference evidence="1 2" key="1">
    <citation type="submission" date="2020-03" db="EMBL/GenBank/DDBJ databases">
        <title>Genomic Encyclopedia of Type Strains, Phase IV (KMG-IV): sequencing the most valuable type-strain genomes for metagenomic binning, comparative biology and taxonomic classification.</title>
        <authorList>
            <person name="Goeker M."/>
        </authorList>
    </citation>
    <scope>NUCLEOTIDE SEQUENCE [LARGE SCALE GENOMIC DNA]</scope>
    <source>
        <strain evidence="1 2">DSM 5718</strain>
    </source>
</reference>
<dbReference type="AlphaFoldDB" id="A0A846MPE3"/>
<protein>
    <submittedName>
        <fullName evidence="1">Putative membrane protein</fullName>
    </submittedName>
</protein>
<dbReference type="EMBL" id="JAASRN010000001">
    <property type="protein sequence ID" value="NIK73260.1"/>
    <property type="molecule type" value="Genomic_DNA"/>
</dbReference>
<comment type="caution">
    <text evidence="1">The sequence shown here is derived from an EMBL/GenBank/DDBJ whole genome shotgun (WGS) entry which is preliminary data.</text>
</comment>
<name>A0A846MPE3_9BACT</name>
<accession>A0A846MPE3</accession>
<keyword evidence="2" id="KW-1185">Reference proteome</keyword>